<comment type="caution">
    <text evidence="2">The sequence shown here is derived from an EMBL/GenBank/DDBJ whole genome shotgun (WGS) entry which is preliminary data.</text>
</comment>
<accession>A0A7C9JIS2</accession>
<proteinExistence type="predicted"/>
<evidence type="ECO:0000313" key="2">
    <source>
        <dbReference type="EMBL" id="NBI34082.1"/>
    </source>
</evidence>
<dbReference type="EMBL" id="QWKH01000013">
    <property type="protein sequence ID" value="NBI34082.1"/>
    <property type="molecule type" value="Genomic_DNA"/>
</dbReference>
<keyword evidence="1" id="KW-0472">Membrane</keyword>
<feature type="transmembrane region" description="Helical" evidence="1">
    <location>
        <begin position="71"/>
        <end position="92"/>
    </location>
</feature>
<dbReference type="AlphaFoldDB" id="A0A7C9JIS2"/>
<name>A0A7C9JIS2_9BACT</name>
<gene>
    <name evidence="2" type="ORF">D1639_03350</name>
</gene>
<keyword evidence="1" id="KW-0812">Transmembrane</keyword>
<keyword evidence="1" id="KW-1133">Transmembrane helix</keyword>
<evidence type="ECO:0000256" key="1">
    <source>
        <dbReference type="SAM" id="Phobius"/>
    </source>
</evidence>
<organism evidence="2">
    <name type="scientific">Muribaculaceae bacterium Z82</name>
    <dbReference type="NCBI Taxonomy" id="2304548"/>
    <lineage>
        <taxon>Bacteria</taxon>
        <taxon>Pseudomonadati</taxon>
        <taxon>Bacteroidota</taxon>
        <taxon>Bacteroidia</taxon>
        <taxon>Bacteroidales</taxon>
        <taxon>Muribaculaceae</taxon>
    </lineage>
</organism>
<sequence length="133" mass="14545">MVTKRTNPSRQPHKRTYHVYRTESLEPSPVLPVMSAPNRLVPVRVPGYVSMAPVDLSESDREFTMPMPLRIMMVVLAAVVFAFAVNLTSLAGEPLEAAADNPVVAKRTAEQVEAGYTYGPVTQLYSVVDTLAA</sequence>
<protein>
    <submittedName>
        <fullName evidence="2">Uncharacterized protein</fullName>
    </submittedName>
</protein>
<reference evidence="2" key="1">
    <citation type="submission" date="2018-08" db="EMBL/GenBank/DDBJ databases">
        <title>Murine metabolic-syndrome-specific gut microbial biobank.</title>
        <authorList>
            <person name="Liu C."/>
        </authorList>
    </citation>
    <scope>NUCLEOTIDE SEQUENCE [LARGE SCALE GENOMIC DNA]</scope>
    <source>
        <strain evidence="2">Z82</strain>
    </source>
</reference>